<dbReference type="InterPro" id="IPR005119">
    <property type="entry name" value="LysR_subst-bd"/>
</dbReference>
<dbReference type="Gene3D" id="3.40.190.290">
    <property type="match status" value="1"/>
</dbReference>
<dbReference type="PROSITE" id="PS50931">
    <property type="entry name" value="HTH_LYSR"/>
    <property type="match status" value="1"/>
</dbReference>
<dbReference type="InterPro" id="IPR000847">
    <property type="entry name" value="LysR_HTH_N"/>
</dbReference>
<proteinExistence type="inferred from homology"/>
<accession>A0ABX8LYJ2</accession>
<protein>
    <submittedName>
        <fullName evidence="6">LysR family transcriptional regulator</fullName>
    </submittedName>
</protein>
<dbReference type="EMBL" id="CP020335">
    <property type="protein sequence ID" value="QXF34596.1"/>
    <property type="molecule type" value="Genomic_DNA"/>
</dbReference>
<keyword evidence="7" id="KW-1185">Reference proteome</keyword>
<keyword evidence="3" id="KW-0238">DNA-binding</keyword>
<evidence type="ECO:0000259" key="5">
    <source>
        <dbReference type="PROSITE" id="PS50931"/>
    </source>
</evidence>
<dbReference type="Gene3D" id="1.10.10.10">
    <property type="entry name" value="Winged helix-like DNA-binding domain superfamily/Winged helix DNA-binding domain"/>
    <property type="match status" value="1"/>
</dbReference>
<dbReference type="SUPFAM" id="SSF46785">
    <property type="entry name" value="Winged helix' DNA-binding domain"/>
    <property type="match status" value="1"/>
</dbReference>
<dbReference type="RefSeq" id="WP_105398842.1">
    <property type="nucleotide sequence ID" value="NZ_CP020335.1"/>
</dbReference>
<evidence type="ECO:0000313" key="7">
    <source>
        <dbReference type="Proteomes" id="UP000693715"/>
    </source>
</evidence>
<evidence type="ECO:0000256" key="4">
    <source>
        <dbReference type="ARBA" id="ARBA00023163"/>
    </source>
</evidence>
<dbReference type="InterPro" id="IPR058163">
    <property type="entry name" value="LysR-type_TF_proteobact-type"/>
</dbReference>
<dbReference type="InterPro" id="IPR036388">
    <property type="entry name" value="WH-like_DNA-bd_sf"/>
</dbReference>
<dbReference type="Pfam" id="PF00126">
    <property type="entry name" value="HTH_1"/>
    <property type="match status" value="1"/>
</dbReference>
<evidence type="ECO:0000256" key="3">
    <source>
        <dbReference type="ARBA" id="ARBA00023125"/>
    </source>
</evidence>
<evidence type="ECO:0000256" key="2">
    <source>
        <dbReference type="ARBA" id="ARBA00023015"/>
    </source>
</evidence>
<evidence type="ECO:0000313" key="6">
    <source>
        <dbReference type="EMBL" id="QXF34596.1"/>
    </source>
</evidence>
<feature type="domain" description="HTH lysR-type" evidence="5">
    <location>
        <begin position="3"/>
        <end position="60"/>
    </location>
</feature>
<dbReference type="PANTHER" id="PTHR30537:SF68">
    <property type="entry name" value="TRANSCRIPTIONAL REGULATOR-RELATED"/>
    <property type="match status" value="1"/>
</dbReference>
<evidence type="ECO:0000256" key="1">
    <source>
        <dbReference type="ARBA" id="ARBA00009437"/>
    </source>
</evidence>
<gene>
    <name evidence="6" type="ORF">B0X70_16595</name>
</gene>
<comment type="similarity">
    <text evidence="1">Belongs to the LysR transcriptional regulatory family.</text>
</comment>
<dbReference type="Pfam" id="PF03466">
    <property type="entry name" value="LysR_substrate"/>
    <property type="match status" value="1"/>
</dbReference>
<dbReference type="SUPFAM" id="SSF53850">
    <property type="entry name" value="Periplasmic binding protein-like II"/>
    <property type="match status" value="1"/>
</dbReference>
<organism evidence="6 7">
    <name type="scientific">Photorhabdus akhurstii</name>
    <dbReference type="NCBI Taxonomy" id="171438"/>
    <lineage>
        <taxon>Bacteria</taxon>
        <taxon>Pseudomonadati</taxon>
        <taxon>Pseudomonadota</taxon>
        <taxon>Gammaproteobacteria</taxon>
        <taxon>Enterobacterales</taxon>
        <taxon>Morganellaceae</taxon>
        <taxon>Photorhabdus</taxon>
    </lineage>
</organism>
<reference evidence="6 7" key="1">
    <citation type="submission" date="2017-03" db="EMBL/GenBank/DDBJ databases">
        <title>Genome comparison of Photorhabdus luminescens strain 0813-124 phase variants.</title>
        <authorList>
            <person name="Chien C.-C."/>
            <person name="Chen W.-J."/>
            <person name="Shih M.-C."/>
            <person name="Hsieh F.-C."/>
        </authorList>
    </citation>
    <scope>NUCLEOTIDE SEQUENCE [LARGE SCALE GENOMIC DNA]</scope>
    <source>
        <strain evidence="6 7">0813-124 phase II</strain>
    </source>
</reference>
<dbReference type="InterPro" id="IPR036390">
    <property type="entry name" value="WH_DNA-bd_sf"/>
</dbReference>
<keyword evidence="2" id="KW-0805">Transcription regulation</keyword>
<dbReference type="PANTHER" id="PTHR30537">
    <property type="entry name" value="HTH-TYPE TRANSCRIPTIONAL REGULATOR"/>
    <property type="match status" value="1"/>
</dbReference>
<name>A0ABX8LYJ2_9GAMM</name>
<keyword evidence="4" id="KW-0804">Transcription</keyword>
<dbReference type="CDD" id="cd08422">
    <property type="entry name" value="PBP2_CrgA_like"/>
    <property type="match status" value="1"/>
</dbReference>
<dbReference type="Proteomes" id="UP000693715">
    <property type="component" value="Chromosome"/>
</dbReference>
<sequence>MSIDLNLLKVFIMVATQGNFARAAEQLSMPTSNVSRGIKQLEEQTNCRLIERTTRRMRLTEQGLILLQRSTKLYAELDETINQITHSDLLSGTLRMTIPSEVGSELLADVIAQFALQHPKISIHCDTQLMPLDVISDGIDLLLTFHRGELENSSYHSRLIKSWKSVVVASPKLLEQTGRPDTLAQLTHMPCISSLSAIKGQPWVFIDQNGHQKKMNINSHFRVNSGNLAKIAAEKGVGFAILSLDTCLEEIRQGKLQTITFAEQPAPLELRAIYASRSSLSPKIDAFLNHLLACLNLTFT</sequence>